<name>A0A2P6NEJ0_9EUKA</name>
<comment type="caution">
    <text evidence="1">The sequence shown here is derived from an EMBL/GenBank/DDBJ whole genome shotgun (WGS) entry which is preliminary data.</text>
</comment>
<keyword evidence="2" id="KW-1185">Reference proteome</keyword>
<reference evidence="1 2" key="1">
    <citation type="journal article" date="2018" name="Genome Biol. Evol.">
        <title>Multiple Roots of Fruiting Body Formation in Amoebozoa.</title>
        <authorList>
            <person name="Hillmann F."/>
            <person name="Forbes G."/>
            <person name="Novohradska S."/>
            <person name="Ferling I."/>
            <person name="Riege K."/>
            <person name="Groth M."/>
            <person name="Westermann M."/>
            <person name="Marz M."/>
            <person name="Spaller T."/>
            <person name="Winckler T."/>
            <person name="Schaap P."/>
            <person name="Glockner G."/>
        </authorList>
    </citation>
    <scope>NUCLEOTIDE SEQUENCE [LARGE SCALE GENOMIC DNA]</scope>
    <source>
        <strain evidence="1 2">Jena</strain>
    </source>
</reference>
<dbReference type="InParanoid" id="A0A2P6NEJ0"/>
<evidence type="ECO:0000313" key="1">
    <source>
        <dbReference type="EMBL" id="PRP82376.1"/>
    </source>
</evidence>
<gene>
    <name evidence="1" type="ORF">PROFUN_10152</name>
</gene>
<dbReference type="AlphaFoldDB" id="A0A2P6NEJ0"/>
<accession>A0A2P6NEJ0</accession>
<proteinExistence type="predicted"/>
<dbReference type="EMBL" id="MDYQ01000104">
    <property type="protein sequence ID" value="PRP82376.1"/>
    <property type="molecule type" value="Genomic_DNA"/>
</dbReference>
<organism evidence="1 2">
    <name type="scientific">Planoprotostelium fungivorum</name>
    <dbReference type="NCBI Taxonomy" id="1890364"/>
    <lineage>
        <taxon>Eukaryota</taxon>
        <taxon>Amoebozoa</taxon>
        <taxon>Evosea</taxon>
        <taxon>Variosea</taxon>
        <taxon>Cavosteliida</taxon>
        <taxon>Cavosteliaceae</taxon>
        <taxon>Planoprotostelium</taxon>
    </lineage>
</organism>
<evidence type="ECO:0000313" key="2">
    <source>
        <dbReference type="Proteomes" id="UP000241769"/>
    </source>
</evidence>
<sequence length="65" mass="7595">MLSSFSALFRCFSAYNYKFQFCNEILFQGYHSLTANTVSTKEIPGEDILTRHFMTITDQLLIENF</sequence>
<dbReference type="Proteomes" id="UP000241769">
    <property type="component" value="Unassembled WGS sequence"/>
</dbReference>
<protein>
    <submittedName>
        <fullName evidence="1">Uncharacterized protein</fullName>
    </submittedName>
</protein>